<sequence>MRRSVRLAGPVALAAAGVLLLGACGGDGDDGNNAGDSGGSSSEGSTAGDSGGATGGDSGGDTGGTGGGSLDGWWTTDASAENPNQIIIGDGQATYLAEEGQMVCSGPAAENHIELLCLDSTPKAGVPRLDGGELTVTWEDGGSETFTNLGQDLAELENLLQGMEGMEDIGGIEGMDLGGN</sequence>
<dbReference type="STRING" id="910347.SAMN05421773_10188"/>
<reference evidence="3 4" key="1">
    <citation type="submission" date="2016-10" db="EMBL/GenBank/DDBJ databases">
        <authorList>
            <person name="de Groot N.N."/>
        </authorList>
    </citation>
    <scope>NUCLEOTIDE SEQUENCE [LARGE SCALE GENOMIC DNA]</scope>
    <source>
        <strain evidence="3 4">CGMCC 4.5739</strain>
    </source>
</reference>
<protein>
    <recommendedName>
        <fullName evidence="5">Secreted protein</fullName>
    </recommendedName>
</protein>
<name>A0A1I1E3L6_9ACTN</name>
<dbReference type="RefSeq" id="WP_139238229.1">
    <property type="nucleotide sequence ID" value="NZ_FOLM01000001.1"/>
</dbReference>
<dbReference type="PROSITE" id="PS51257">
    <property type="entry name" value="PROKAR_LIPOPROTEIN"/>
    <property type="match status" value="1"/>
</dbReference>
<dbReference type="AlphaFoldDB" id="A0A1I1E3L6"/>
<proteinExistence type="predicted"/>
<keyword evidence="2" id="KW-0732">Signal</keyword>
<feature type="signal peptide" evidence="2">
    <location>
        <begin position="1"/>
        <end position="25"/>
    </location>
</feature>
<dbReference type="EMBL" id="FOLM01000001">
    <property type="protein sequence ID" value="SFB81246.1"/>
    <property type="molecule type" value="Genomic_DNA"/>
</dbReference>
<gene>
    <name evidence="3" type="ORF">SAMN05421773_10188</name>
</gene>
<keyword evidence="4" id="KW-1185">Reference proteome</keyword>
<evidence type="ECO:0000256" key="1">
    <source>
        <dbReference type="SAM" id="MobiDB-lite"/>
    </source>
</evidence>
<organism evidence="3 4">
    <name type="scientific">Streptomyces aidingensis</name>
    <dbReference type="NCBI Taxonomy" id="910347"/>
    <lineage>
        <taxon>Bacteria</taxon>
        <taxon>Bacillati</taxon>
        <taxon>Actinomycetota</taxon>
        <taxon>Actinomycetes</taxon>
        <taxon>Kitasatosporales</taxon>
        <taxon>Streptomycetaceae</taxon>
        <taxon>Streptomyces</taxon>
    </lineage>
</organism>
<dbReference type="Proteomes" id="UP000199207">
    <property type="component" value="Unassembled WGS sequence"/>
</dbReference>
<feature type="compositionally biased region" description="Low complexity" evidence="1">
    <location>
        <begin position="31"/>
        <end position="48"/>
    </location>
</feature>
<feature type="region of interest" description="Disordered" evidence="1">
    <location>
        <begin position="31"/>
        <end position="77"/>
    </location>
</feature>
<evidence type="ECO:0000313" key="3">
    <source>
        <dbReference type="EMBL" id="SFB81246.1"/>
    </source>
</evidence>
<feature type="chain" id="PRO_5039652527" description="Secreted protein" evidence="2">
    <location>
        <begin position="26"/>
        <end position="180"/>
    </location>
</feature>
<evidence type="ECO:0000256" key="2">
    <source>
        <dbReference type="SAM" id="SignalP"/>
    </source>
</evidence>
<feature type="compositionally biased region" description="Gly residues" evidence="1">
    <location>
        <begin position="49"/>
        <end position="70"/>
    </location>
</feature>
<accession>A0A1I1E3L6</accession>
<evidence type="ECO:0000313" key="4">
    <source>
        <dbReference type="Proteomes" id="UP000199207"/>
    </source>
</evidence>
<evidence type="ECO:0008006" key="5">
    <source>
        <dbReference type="Google" id="ProtNLM"/>
    </source>
</evidence>